<evidence type="ECO:0000256" key="1">
    <source>
        <dbReference type="SAM" id="MobiDB-lite"/>
    </source>
</evidence>
<dbReference type="PROSITE" id="PS51257">
    <property type="entry name" value="PROKAR_LIPOPROTEIN"/>
    <property type="match status" value="1"/>
</dbReference>
<organism evidence="2 3">
    <name type="scientific">Soonwooa buanensis</name>
    <dbReference type="NCBI Taxonomy" id="619805"/>
    <lineage>
        <taxon>Bacteria</taxon>
        <taxon>Pseudomonadati</taxon>
        <taxon>Bacteroidota</taxon>
        <taxon>Flavobacteriia</taxon>
        <taxon>Flavobacteriales</taxon>
        <taxon>Weeksellaceae</taxon>
        <taxon>Chryseobacterium group</taxon>
        <taxon>Soonwooa</taxon>
    </lineage>
</organism>
<dbReference type="EMBL" id="FUYZ01000008">
    <property type="protein sequence ID" value="SKC00326.1"/>
    <property type="molecule type" value="Genomic_DNA"/>
</dbReference>
<gene>
    <name evidence="2" type="ORF">SAMN05660477_02356</name>
</gene>
<keyword evidence="3" id="KW-1185">Reference proteome</keyword>
<feature type="region of interest" description="Disordered" evidence="1">
    <location>
        <begin position="22"/>
        <end position="62"/>
    </location>
</feature>
<accession>A0A1T5FVY7</accession>
<evidence type="ECO:0000313" key="3">
    <source>
        <dbReference type="Proteomes" id="UP000191112"/>
    </source>
</evidence>
<dbReference type="RefSeq" id="WP_079667560.1">
    <property type="nucleotide sequence ID" value="NZ_FUYZ01000008.1"/>
</dbReference>
<protein>
    <recommendedName>
        <fullName evidence="4">Membrane-bound lysozyme-inhibitor of c-type lysozyme</fullName>
    </recommendedName>
</protein>
<dbReference type="OrthoDB" id="1260148at2"/>
<feature type="compositionally biased region" description="Low complexity" evidence="1">
    <location>
        <begin position="31"/>
        <end position="52"/>
    </location>
</feature>
<dbReference type="Proteomes" id="UP000191112">
    <property type="component" value="Unassembled WGS sequence"/>
</dbReference>
<feature type="compositionally biased region" description="Polar residues" evidence="1">
    <location>
        <begin position="53"/>
        <end position="62"/>
    </location>
</feature>
<dbReference type="AlphaFoldDB" id="A0A1T5FVY7"/>
<evidence type="ECO:0000313" key="2">
    <source>
        <dbReference type="EMBL" id="SKC00326.1"/>
    </source>
</evidence>
<reference evidence="2 3" key="1">
    <citation type="submission" date="2017-02" db="EMBL/GenBank/DDBJ databases">
        <authorList>
            <person name="Peterson S.W."/>
        </authorList>
    </citation>
    <scope>NUCLEOTIDE SEQUENCE [LARGE SCALE GENOMIC DNA]</scope>
    <source>
        <strain evidence="2 3">DSM 22323</strain>
    </source>
</reference>
<sequence>MKTNLLLATILLSLISVSCKKNEGGNKGVISESSSSETTVVDNNGTVDTLTTSTEQTSNDNQTMETSVAYKGLDGTRAKATFSSGKSGKTLVIESANSQKYQLDFKSKTADGEHYERNGVSANTKGDSLIISQGDTEIPLVKVK</sequence>
<evidence type="ECO:0008006" key="4">
    <source>
        <dbReference type="Google" id="ProtNLM"/>
    </source>
</evidence>
<name>A0A1T5FVY7_9FLAO</name>
<proteinExistence type="predicted"/>